<reference evidence="2 3" key="1">
    <citation type="submission" date="2019-12" db="EMBL/GenBank/DDBJ databases">
        <title>Draft genome sequences Bradyrhizobium cajani AMBPC1010, Bradyrhizobium pachyrhizi AMBPC1040 and Bradyrhizobium yuanmingense ALSPC3051, three plant growth promoting strains isolated from nodules of Cajanus cajan L. in Dominican Republic.</title>
        <authorList>
            <person name="Flores-Felix J.D."/>
            <person name="Araujo J."/>
            <person name="Diaz-Alcantara C."/>
            <person name="Gonzalez-Andres F."/>
            <person name="Velazquez E."/>
        </authorList>
    </citation>
    <scope>NUCLEOTIDE SEQUENCE [LARGE SCALE GENOMIC DNA]</scope>
    <source>
        <strain evidence="2 3">1010</strain>
    </source>
</reference>
<protein>
    <recommendedName>
        <fullName evidence="4">DUF3955 domain-containing protein</fullName>
    </recommendedName>
</protein>
<accession>A0A844TPG7</accession>
<keyword evidence="1" id="KW-0812">Transmembrane</keyword>
<keyword evidence="1" id="KW-0472">Membrane</keyword>
<dbReference type="EMBL" id="WQNE01000031">
    <property type="protein sequence ID" value="MVT77162.1"/>
    <property type="molecule type" value="Genomic_DNA"/>
</dbReference>
<keyword evidence="3" id="KW-1185">Reference proteome</keyword>
<comment type="caution">
    <text evidence="2">The sequence shown here is derived from an EMBL/GenBank/DDBJ whole genome shotgun (WGS) entry which is preliminary data.</text>
</comment>
<evidence type="ECO:0000313" key="3">
    <source>
        <dbReference type="Proteomes" id="UP000449969"/>
    </source>
</evidence>
<sequence>MRTRWPWIAMLLSIIVLISPIGTEVLHDALFSSEQLSRSIAQPIAFIGLAILISICLIEWLVRSIVSKRRAHGVTS</sequence>
<dbReference type="OrthoDB" id="8242668at2"/>
<proteinExistence type="predicted"/>
<evidence type="ECO:0000313" key="2">
    <source>
        <dbReference type="EMBL" id="MVT77162.1"/>
    </source>
</evidence>
<gene>
    <name evidence="2" type="ORF">GPL20_29645</name>
</gene>
<feature type="transmembrane region" description="Helical" evidence="1">
    <location>
        <begin position="39"/>
        <end position="62"/>
    </location>
</feature>
<dbReference type="Proteomes" id="UP000449969">
    <property type="component" value="Unassembled WGS sequence"/>
</dbReference>
<keyword evidence="1" id="KW-1133">Transmembrane helix</keyword>
<organism evidence="2 3">
    <name type="scientific">Bradyrhizobium cajani</name>
    <dbReference type="NCBI Taxonomy" id="1928661"/>
    <lineage>
        <taxon>Bacteria</taxon>
        <taxon>Pseudomonadati</taxon>
        <taxon>Pseudomonadota</taxon>
        <taxon>Alphaproteobacteria</taxon>
        <taxon>Hyphomicrobiales</taxon>
        <taxon>Nitrobacteraceae</taxon>
        <taxon>Bradyrhizobium</taxon>
    </lineage>
</organism>
<evidence type="ECO:0008006" key="4">
    <source>
        <dbReference type="Google" id="ProtNLM"/>
    </source>
</evidence>
<evidence type="ECO:0000256" key="1">
    <source>
        <dbReference type="SAM" id="Phobius"/>
    </source>
</evidence>
<name>A0A844TPG7_9BRAD</name>
<dbReference type="RefSeq" id="WP_157334334.1">
    <property type="nucleotide sequence ID" value="NZ_JANADL010000052.1"/>
</dbReference>
<dbReference type="AlphaFoldDB" id="A0A844TPG7"/>